<sequence length="122" mass="14067">MAAVDASIYRTTVTTTEIENESTGSHQMEKCQREMQGVQLNECRRYLEQSQRGILMMSTNPMRQVPEQCCSEMREVTEESADQMHGGEYEREEMREMMQKAKQLPSMCGMGPQYCDIPGYGY</sequence>
<keyword evidence="4" id="KW-1185">Reference proteome</keyword>
<dbReference type="Gene3D" id="1.10.110.10">
    <property type="entry name" value="Plant lipid-transfer and hydrophobic proteins"/>
    <property type="match status" value="1"/>
</dbReference>
<proteinExistence type="inferred from homology"/>
<evidence type="ECO:0000256" key="1">
    <source>
        <dbReference type="ARBA" id="ARBA00008262"/>
    </source>
</evidence>
<dbReference type="Proteomes" id="UP000195402">
    <property type="component" value="Unassembled WGS sequence"/>
</dbReference>
<dbReference type="SUPFAM" id="SSF47699">
    <property type="entry name" value="Bifunctional inhibitor/lipid-transfer protein/seed storage 2S albumin"/>
    <property type="match status" value="1"/>
</dbReference>
<dbReference type="InterPro" id="IPR016140">
    <property type="entry name" value="Bifunc_inhib/LTP/seed_store"/>
</dbReference>
<dbReference type="OMA" id="QPMQVRK"/>
<name>A0A200QKH3_MACCD</name>
<reference evidence="3 4" key="1">
    <citation type="journal article" date="2017" name="Mol. Plant">
        <title>The Genome of Medicinal Plant Macleaya cordata Provides New Insights into Benzylisoquinoline Alkaloids Metabolism.</title>
        <authorList>
            <person name="Liu X."/>
            <person name="Liu Y."/>
            <person name="Huang P."/>
            <person name="Ma Y."/>
            <person name="Qing Z."/>
            <person name="Tang Q."/>
            <person name="Cao H."/>
            <person name="Cheng P."/>
            <person name="Zheng Y."/>
            <person name="Yuan Z."/>
            <person name="Zhou Y."/>
            <person name="Liu J."/>
            <person name="Tang Z."/>
            <person name="Zhuo Y."/>
            <person name="Zhang Y."/>
            <person name="Yu L."/>
            <person name="Huang J."/>
            <person name="Yang P."/>
            <person name="Peng Q."/>
            <person name="Zhang J."/>
            <person name="Jiang W."/>
            <person name="Zhang Z."/>
            <person name="Lin K."/>
            <person name="Ro D.K."/>
            <person name="Chen X."/>
            <person name="Xiong X."/>
            <person name="Shang Y."/>
            <person name="Huang S."/>
            <person name="Zeng J."/>
        </authorList>
    </citation>
    <scope>NUCLEOTIDE SEQUENCE [LARGE SCALE GENOMIC DNA]</scope>
    <source>
        <strain evidence="4">cv. BLH2017</strain>
        <tissue evidence="3">Root</tissue>
    </source>
</reference>
<dbReference type="EMBL" id="MVGT01001777">
    <property type="protein sequence ID" value="OVA10922.1"/>
    <property type="molecule type" value="Genomic_DNA"/>
</dbReference>
<dbReference type="PANTHER" id="PTHR35496">
    <property type="entry name" value="2S SEED STORAGE PROTEIN 1-RELATED"/>
    <property type="match status" value="1"/>
</dbReference>
<evidence type="ECO:0000313" key="3">
    <source>
        <dbReference type="EMBL" id="OVA10922.1"/>
    </source>
</evidence>
<dbReference type="Pfam" id="PF00234">
    <property type="entry name" value="Tryp_alpha_amyl"/>
    <property type="match status" value="1"/>
</dbReference>
<dbReference type="GO" id="GO:0045735">
    <property type="term" value="F:nutrient reservoir activity"/>
    <property type="evidence" value="ECO:0007669"/>
    <property type="project" value="InterPro"/>
</dbReference>
<accession>A0A200QKH3</accession>
<dbReference type="OrthoDB" id="1922883at2759"/>
<dbReference type="InterPro" id="IPR000617">
    <property type="entry name" value="Napin/2SS/CON"/>
</dbReference>
<gene>
    <name evidence="3" type="ORF">BVC80_8751g16</name>
</gene>
<dbReference type="PANTHER" id="PTHR35496:SF4">
    <property type="entry name" value="2S SULFUR-RICH SEED STORAGE PROTEIN 2-LIKE"/>
    <property type="match status" value="1"/>
</dbReference>
<feature type="domain" description="Bifunctional inhibitor/plant lipid transfer protein/seed storage helical" evidence="2">
    <location>
        <begin position="31"/>
        <end position="115"/>
    </location>
</feature>
<evidence type="ECO:0000259" key="2">
    <source>
        <dbReference type="Pfam" id="PF00234"/>
    </source>
</evidence>
<dbReference type="InParanoid" id="A0A200QKH3"/>
<comment type="caution">
    <text evidence="3">The sequence shown here is derived from an EMBL/GenBank/DDBJ whole genome shotgun (WGS) entry which is preliminary data.</text>
</comment>
<comment type="similarity">
    <text evidence="1">Belongs to the 2S seed storage albumins family.</text>
</comment>
<dbReference type="AlphaFoldDB" id="A0A200QKH3"/>
<dbReference type="FunCoup" id="A0A200QKH3">
    <property type="interactions" value="179"/>
</dbReference>
<evidence type="ECO:0000313" key="4">
    <source>
        <dbReference type="Proteomes" id="UP000195402"/>
    </source>
</evidence>
<organism evidence="3 4">
    <name type="scientific">Macleaya cordata</name>
    <name type="common">Five-seeded plume-poppy</name>
    <name type="synonym">Bocconia cordata</name>
    <dbReference type="NCBI Taxonomy" id="56857"/>
    <lineage>
        <taxon>Eukaryota</taxon>
        <taxon>Viridiplantae</taxon>
        <taxon>Streptophyta</taxon>
        <taxon>Embryophyta</taxon>
        <taxon>Tracheophyta</taxon>
        <taxon>Spermatophyta</taxon>
        <taxon>Magnoliopsida</taxon>
        <taxon>Ranunculales</taxon>
        <taxon>Papaveraceae</taxon>
        <taxon>Papaveroideae</taxon>
        <taxon>Macleaya</taxon>
    </lineage>
</organism>
<dbReference type="InterPro" id="IPR036312">
    <property type="entry name" value="Bifun_inhib/LTP/seed_sf"/>
</dbReference>
<protein>
    <recommendedName>
        <fullName evidence="2">Bifunctional inhibitor/plant lipid transfer protein/seed storage helical domain-containing protein</fullName>
    </recommendedName>
</protein>